<keyword evidence="5" id="KW-0788">Thiol protease</keyword>
<gene>
    <name evidence="13" type="ORF">NESM_000749200</name>
</gene>
<feature type="chain" id="PRO_5043586772" evidence="10">
    <location>
        <begin position="28"/>
        <end position="484"/>
    </location>
</feature>
<keyword evidence="4" id="KW-0378">Hydrolase</keyword>
<dbReference type="PRINTS" id="PR00705">
    <property type="entry name" value="PAPAIN"/>
</dbReference>
<dbReference type="InterPro" id="IPR038765">
    <property type="entry name" value="Papain-like_cys_pep_sf"/>
</dbReference>
<dbReference type="PROSITE" id="PS51257">
    <property type="entry name" value="PROKAR_LIPOPROTEIN"/>
    <property type="match status" value="1"/>
</dbReference>
<dbReference type="Pfam" id="PF00112">
    <property type="entry name" value="Peptidase_C1"/>
    <property type="match status" value="1"/>
</dbReference>
<evidence type="ECO:0000256" key="5">
    <source>
        <dbReference type="ARBA" id="ARBA00022807"/>
    </source>
</evidence>
<proteinExistence type="inferred from homology"/>
<keyword evidence="7" id="KW-1015">Disulfide bond</keyword>
<dbReference type="InterPro" id="IPR013128">
    <property type="entry name" value="Peptidase_C1A"/>
</dbReference>
<dbReference type="Pfam" id="PF08246">
    <property type="entry name" value="Inhibitor_I29"/>
    <property type="match status" value="1"/>
</dbReference>
<evidence type="ECO:0000256" key="1">
    <source>
        <dbReference type="ARBA" id="ARBA00008455"/>
    </source>
</evidence>
<evidence type="ECO:0000256" key="2">
    <source>
        <dbReference type="ARBA" id="ARBA00022670"/>
    </source>
</evidence>
<dbReference type="PROSITE" id="PS00139">
    <property type="entry name" value="THIOL_PROTEASE_CYS"/>
    <property type="match status" value="1"/>
</dbReference>
<keyword evidence="2" id="KW-0645">Protease</keyword>
<protein>
    <submittedName>
        <fullName evidence="13">Cysteine peptidase A (CPA)</fullName>
    </submittedName>
</protein>
<reference evidence="13 14" key="1">
    <citation type="journal article" date="2021" name="MBio">
        <title>A New Model Trypanosomatid, Novymonas esmeraldas: Genomic Perception of Its 'Candidatus Pandoraea novymonadis' Endosymbiont.</title>
        <authorList>
            <person name="Zakharova A."/>
            <person name="Saura A."/>
            <person name="Butenko A."/>
            <person name="Podesvova L."/>
            <person name="Warmusova S."/>
            <person name="Kostygov A.Y."/>
            <person name="Nenarokova A."/>
            <person name="Lukes J."/>
            <person name="Opperdoes F.R."/>
            <person name="Yurchenko V."/>
        </authorList>
    </citation>
    <scope>NUCLEOTIDE SEQUENCE [LARGE SCALE GENOMIC DNA]</scope>
    <source>
        <strain evidence="13 14">E262AT.01</strain>
    </source>
</reference>
<dbReference type="GO" id="GO:0004197">
    <property type="term" value="F:cysteine-type endopeptidase activity"/>
    <property type="evidence" value="ECO:0007669"/>
    <property type="project" value="InterPro"/>
</dbReference>
<dbReference type="SMART" id="SM00645">
    <property type="entry name" value="Pept_C1"/>
    <property type="match status" value="1"/>
</dbReference>
<dbReference type="GO" id="GO:0006508">
    <property type="term" value="P:proteolysis"/>
    <property type="evidence" value="ECO:0007669"/>
    <property type="project" value="UniProtKB-KW"/>
</dbReference>
<sequence>MARRNPMLFVVVVTVLLVACYSPAAVARLLVGVDAEVASARYGSFKRQHGKTFGADAVEERRFNAFKQNMQTAVFLSAQNPNAHYDVSSKFADLTPQEFAQKYLNPDFYARRLKEHEQREHVYAGVRGGPLAADWREQGAVTPVKDQGGCGSCWAFSAIGNIEGQWVVGGHPLTALSEQMLVSCDTVDMGCNGGLMDQAYDWIIANHSGEVFTEESYPYTSGGGSTATCKTTGKVGATISGHLSLAQDEAAIAAWLAEHGPISIAVDASTWQLYFGGVVSNCFSQQLNHGVLLVGYNDNANPPYWIVKNSWGTSWGESGYIRLAKGSNQCMMKEYAVSATIAGSTPTNTPTTTHTPTSSAPAPSNTALVQMNCFVSGCSNLCTKTTYPTGTCLQRKTGGSAIITCTDTEVVEQIFNSADCSGKANTATMPVNQCMNSYAGYFQNVCTASAEVVNTGDAVPNLSKPHILRQPRTPRTDEAVALKK</sequence>
<evidence type="ECO:0000256" key="7">
    <source>
        <dbReference type="ARBA" id="ARBA00023157"/>
    </source>
</evidence>
<evidence type="ECO:0000256" key="10">
    <source>
        <dbReference type="SAM" id="SignalP"/>
    </source>
</evidence>
<dbReference type="Proteomes" id="UP001430356">
    <property type="component" value="Unassembled WGS sequence"/>
</dbReference>
<dbReference type="Pfam" id="PF12131">
    <property type="entry name" value="DUF3586"/>
    <property type="match status" value="1"/>
</dbReference>
<evidence type="ECO:0000256" key="6">
    <source>
        <dbReference type="ARBA" id="ARBA00023145"/>
    </source>
</evidence>
<dbReference type="PANTHER" id="PTHR12411">
    <property type="entry name" value="CYSTEINE PROTEASE FAMILY C1-RELATED"/>
    <property type="match status" value="1"/>
</dbReference>
<evidence type="ECO:0000256" key="4">
    <source>
        <dbReference type="ARBA" id="ARBA00022801"/>
    </source>
</evidence>
<evidence type="ECO:0000256" key="9">
    <source>
        <dbReference type="SAM" id="MobiDB-lite"/>
    </source>
</evidence>
<dbReference type="Gene3D" id="1.10.287.2250">
    <property type="match status" value="1"/>
</dbReference>
<evidence type="ECO:0000256" key="8">
    <source>
        <dbReference type="ARBA" id="ARBA00023180"/>
    </source>
</evidence>
<feature type="signal peptide" evidence="10">
    <location>
        <begin position="1"/>
        <end position="27"/>
    </location>
</feature>
<feature type="domain" description="Cathepsin propeptide inhibitor" evidence="12">
    <location>
        <begin position="42"/>
        <end position="99"/>
    </location>
</feature>
<evidence type="ECO:0000259" key="12">
    <source>
        <dbReference type="SMART" id="SM00848"/>
    </source>
</evidence>
<organism evidence="13 14">
    <name type="scientific">Novymonas esmeraldas</name>
    <dbReference type="NCBI Taxonomy" id="1808958"/>
    <lineage>
        <taxon>Eukaryota</taxon>
        <taxon>Discoba</taxon>
        <taxon>Euglenozoa</taxon>
        <taxon>Kinetoplastea</taxon>
        <taxon>Metakinetoplastina</taxon>
        <taxon>Trypanosomatida</taxon>
        <taxon>Trypanosomatidae</taxon>
        <taxon>Novymonas</taxon>
    </lineage>
</organism>
<dbReference type="AlphaFoldDB" id="A0AAW0EXT5"/>
<evidence type="ECO:0000313" key="14">
    <source>
        <dbReference type="Proteomes" id="UP001430356"/>
    </source>
</evidence>
<dbReference type="SMART" id="SM00848">
    <property type="entry name" value="Inhibitor_I29"/>
    <property type="match status" value="1"/>
</dbReference>
<accession>A0AAW0EXT5</accession>
<dbReference type="EMBL" id="JAECZO010000125">
    <property type="protein sequence ID" value="KAK7197945.1"/>
    <property type="molecule type" value="Genomic_DNA"/>
</dbReference>
<dbReference type="PROSITE" id="PS00640">
    <property type="entry name" value="THIOL_PROTEASE_ASN"/>
    <property type="match status" value="1"/>
</dbReference>
<dbReference type="InterPro" id="IPR013201">
    <property type="entry name" value="Prot_inhib_I29"/>
</dbReference>
<dbReference type="InterPro" id="IPR000668">
    <property type="entry name" value="Peptidase_C1A_C"/>
</dbReference>
<keyword evidence="8" id="KW-0325">Glycoprotein</keyword>
<keyword evidence="14" id="KW-1185">Reference proteome</keyword>
<evidence type="ECO:0000256" key="3">
    <source>
        <dbReference type="ARBA" id="ARBA00022729"/>
    </source>
</evidence>
<feature type="region of interest" description="Disordered" evidence="9">
    <location>
        <begin position="343"/>
        <end position="363"/>
    </location>
</feature>
<feature type="domain" description="Peptidase C1A papain C-terminal" evidence="11">
    <location>
        <begin position="129"/>
        <end position="340"/>
    </location>
</feature>
<dbReference type="SUPFAM" id="SSF54001">
    <property type="entry name" value="Cysteine proteinases"/>
    <property type="match status" value="1"/>
</dbReference>
<comment type="similarity">
    <text evidence="1">Belongs to the peptidase C1 family.</text>
</comment>
<name>A0AAW0EXT5_9TRYP</name>
<dbReference type="InterPro" id="IPR039417">
    <property type="entry name" value="Peptidase_C1A_papain-like"/>
</dbReference>
<keyword evidence="6" id="KW-0865">Zymogen</keyword>
<dbReference type="PROSITE" id="PS00639">
    <property type="entry name" value="THIOL_PROTEASE_HIS"/>
    <property type="match status" value="1"/>
</dbReference>
<evidence type="ECO:0000313" key="13">
    <source>
        <dbReference type="EMBL" id="KAK7197945.1"/>
    </source>
</evidence>
<evidence type="ECO:0000259" key="11">
    <source>
        <dbReference type="SMART" id="SM00645"/>
    </source>
</evidence>
<dbReference type="InterPro" id="IPR021981">
    <property type="entry name" value="DUF3586"/>
</dbReference>
<keyword evidence="3 10" id="KW-0732">Signal</keyword>
<dbReference type="InterPro" id="IPR025661">
    <property type="entry name" value="Pept_asp_AS"/>
</dbReference>
<feature type="compositionally biased region" description="Low complexity" evidence="9">
    <location>
        <begin position="344"/>
        <end position="363"/>
    </location>
</feature>
<dbReference type="InterPro" id="IPR000169">
    <property type="entry name" value="Pept_cys_AS"/>
</dbReference>
<comment type="caution">
    <text evidence="13">The sequence shown here is derived from an EMBL/GenBank/DDBJ whole genome shotgun (WGS) entry which is preliminary data.</text>
</comment>
<dbReference type="Gene3D" id="3.90.70.10">
    <property type="entry name" value="Cysteine proteinases"/>
    <property type="match status" value="1"/>
</dbReference>
<dbReference type="InterPro" id="IPR025660">
    <property type="entry name" value="Pept_his_AS"/>
</dbReference>
<dbReference type="CDD" id="cd02248">
    <property type="entry name" value="Peptidase_C1A"/>
    <property type="match status" value="1"/>
</dbReference>
<dbReference type="FunFam" id="3.90.70.10:FF:000138">
    <property type="entry name" value="Cruzipain"/>
    <property type="match status" value="1"/>
</dbReference>